<gene>
    <name evidence="12" type="ORF">JI739_14380</name>
</gene>
<keyword evidence="3" id="KW-1003">Cell membrane</keyword>
<evidence type="ECO:0000256" key="10">
    <source>
        <dbReference type="SAM" id="MobiDB-lite"/>
    </source>
</evidence>
<sequence length="211" mass="23077">MQFLLKLSRLIDRVNQRIGRWVAWAILAAVIVSAGNAIARKFFGSGSNAWLELQWYLFGAIFLLSSGYTLLNNGHVRVDVLATKLTRRTQVGIEVFGTLFFLLPAAVLIMVLGWPMFWESFTSQEVSSNSGGLIRWPAKLLVPIGFCLLIAAALSHLVKCIAFLRGQGPDPVPGHAATSAEEQLAAELRARAEAETAKVARTPLTDKGERS</sequence>
<keyword evidence="5 9" id="KW-0812">Transmembrane</keyword>
<feature type="transmembrane region" description="Helical" evidence="9">
    <location>
        <begin position="55"/>
        <end position="71"/>
    </location>
</feature>
<comment type="function">
    <text evidence="9">Part of the tripartite ATP-independent periplasmic (TRAP) transport system.</text>
</comment>
<evidence type="ECO:0000256" key="6">
    <source>
        <dbReference type="ARBA" id="ARBA00022989"/>
    </source>
</evidence>
<feature type="region of interest" description="Disordered" evidence="10">
    <location>
        <begin position="192"/>
        <end position="211"/>
    </location>
</feature>
<comment type="subcellular location">
    <subcellularLocation>
        <location evidence="1 9">Cell inner membrane</location>
        <topology evidence="1 9">Multi-pass membrane protein</topology>
    </subcellularLocation>
</comment>
<dbReference type="RefSeq" id="WP_201684619.1">
    <property type="nucleotide sequence ID" value="NZ_JAEQNA010000005.1"/>
</dbReference>
<keyword evidence="7 9" id="KW-0472">Membrane</keyword>
<dbReference type="Proteomes" id="UP000613011">
    <property type="component" value="Unassembled WGS sequence"/>
</dbReference>
<evidence type="ECO:0000256" key="1">
    <source>
        <dbReference type="ARBA" id="ARBA00004429"/>
    </source>
</evidence>
<comment type="caution">
    <text evidence="12">The sequence shown here is derived from an EMBL/GenBank/DDBJ whole genome shotgun (WGS) entry which is preliminary data.</text>
</comment>
<evidence type="ECO:0000256" key="8">
    <source>
        <dbReference type="ARBA" id="ARBA00038436"/>
    </source>
</evidence>
<comment type="similarity">
    <text evidence="8 9">Belongs to the TRAP transporter small permease family.</text>
</comment>
<keyword evidence="2 9" id="KW-0813">Transport</keyword>
<evidence type="ECO:0000256" key="4">
    <source>
        <dbReference type="ARBA" id="ARBA00022519"/>
    </source>
</evidence>
<proteinExistence type="inferred from homology"/>
<organism evidence="12 13">
    <name type="scientific">Ramlibacter aurantiacus</name>
    <dbReference type="NCBI Taxonomy" id="2801330"/>
    <lineage>
        <taxon>Bacteria</taxon>
        <taxon>Pseudomonadati</taxon>
        <taxon>Pseudomonadota</taxon>
        <taxon>Betaproteobacteria</taxon>
        <taxon>Burkholderiales</taxon>
        <taxon>Comamonadaceae</taxon>
        <taxon>Ramlibacter</taxon>
    </lineage>
</organism>
<evidence type="ECO:0000256" key="9">
    <source>
        <dbReference type="RuleBase" id="RU369079"/>
    </source>
</evidence>
<dbReference type="PANTHER" id="PTHR35011">
    <property type="entry name" value="2,3-DIKETO-L-GULONATE TRAP TRANSPORTER SMALL PERMEASE PROTEIN YIAM"/>
    <property type="match status" value="1"/>
</dbReference>
<feature type="transmembrane region" description="Helical" evidence="9">
    <location>
        <begin position="91"/>
        <end position="116"/>
    </location>
</feature>
<keyword evidence="6 9" id="KW-1133">Transmembrane helix</keyword>
<evidence type="ECO:0000256" key="2">
    <source>
        <dbReference type="ARBA" id="ARBA00022448"/>
    </source>
</evidence>
<evidence type="ECO:0000256" key="5">
    <source>
        <dbReference type="ARBA" id="ARBA00022692"/>
    </source>
</evidence>
<dbReference type="EMBL" id="JAEQNA010000005">
    <property type="protein sequence ID" value="MBL0421542.1"/>
    <property type="molecule type" value="Genomic_DNA"/>
</dbReference>
<evidence type="ECO:0000256" key="7">
    <source>
        <dbReference type="ARBA" id="ARBA00023136"/>
    </source>
</evidence>
<name>A0A936ZII4_9BURK</name>
<reference evidence="12" key="1">
    <citation type="submission" date="2021-01" db="EMBL/GenBank/DDBJ databases">
        <title>Ramlibacter sp. strain AW1 16S ribosomal RNA gene Genome sequencing and assembly.</title>
        <authorList>
            <person name="Kang M."/>
        </authorList>
    </citation>
    <scope>NUCLEOTIDE SEQUENCE</scope>
    <source>
        <strain evidence="12">AW1</strain>
    </source>
</reference>
<dbReference type="PANTHER" id="PTHR35011:SF4">
    <property type="entry name" value="SLL1102 PROTEIN"/>
    <property type="match status" value="1"/>
</dbReference>
<protein>
    <recommendedName>
        <fullName evidence="9">TRAP transporter small permease protein</fullName>
    </recommendedName>
</protein>
<dbReference type="GO" id="GO:0022857">
    <property type="term" value="F:transmembrane transporter activity"/>
    <property type="evidence" value="ECO:0007669"/>
    <property type="project" value="UniProtKB-UniRule"/>
</dbReference>
<dbReference type="GO" id="GO:0005886">
    <property type="term" value="C:plasma membrane"/>
    <property type="evidence" value="ECO:0007669"/>
    <property type="project" value="UniProtKB-SubCell"/>
</dbReference>
<evidence type="ECO:0000313" key="13">
    <source>
        <dbReference type="Proteomes" id="UP000613011"/>
    </source>
</evidence>
<evidence type="ECO:0000259" key="11">
    <source>
        <dbReference type="Pfam" id="PF04290"/>
    </source>
</evidence>
<accession>A0A936ZII4</accession>
<evidence type="ECO:0000313" key="12">
    <source>
        <dbReference type="EMBL" id="MBL0421542.1"/>
    </source>
</evidence>
<feature type="transmembrane region" description="Helical" evidence="9">
    <location>
        <begin position="21"/>
        <end position="43"/>
    </location>
</feature>
<comment type="subunit">
    <text evidence="9">The complex comprises the extracytoplasmic solute receptor protein and the two transmembrane proteins.</text>
</comment>
<dbReference type="Pfam" id="PF04290">
    <property type="entry name" value="DctQ"/>
    <property type="match status" value="1"/>
</dbReference>
<feature type="domain" description="Tripartite ATP-independent periplasmic transporters DctQ component" evidence="11">
    <location>
        <begin position="31"/>
        <end position="161"/>
    </location>
</feature>
<keyword evidence="13" id="KW-1185">Reference proteome</keyword>
<evidence type="ECO:0000256" key="3">
    <source>
        <dbReference type="ARBA" id="ARBA00022475"/>
    </source>
</evidence>
<keyword evidence="4 9" id="KW-0997">Cell inner membrane</keyword>
<dbReference type="AlphaFoldDB" id="A0A936ZII4"/>
<dbReference type="InterPro" id="IPR055348">
    <property type="entry name" value="DctQ"/>
</dbReference>
<dbReference type="InterPro" id="IPR007387">
    <property type="entry name" value="TRAP_DctQ"/>
</dbReference>
<feature type="transmembrane region" description="Helical" evidence="9">
    <location>
        <begin position="136"/>
        <end position="158"/>
    </location>
</feature>